<evidence type="ECO:0000313" key="1">
    <source>
        <dbReference type="EMBL" id="STD10261.1"/>
    </source>
</evidence>
<comment type="caution">
    <text evidence="1">The sequence shown here is derived from an EMBL/GenBank/DDBJ whole genome shotgun (WGS) entry which is preliminary data.</text>
</comment>
<evidence type="ECO:0000313" key="2">
    <source>
        <dbReference type="Proteomes" id="UP000254118"/>
    </source>
</evidence>
<dbReference type="EMBL" id="UFYA01000001">
    <property type="protein sequence ID" value="STD10261.1"/>
    <property type="molecule type" value="Genomic_DNA"/>
</dbReference>
<name>A0AA46BNI2_9MICO</name>
<organism evidence="1 2">
    <name type="scientific">Dermatophilus congolensis</name>
    <dbReference type="NCBI Taxonomy" id="1863"/>
    <lineage>
        <taxon>Bacteria</taxon>
        <taxon>Bacillati</taxon>
        <taxon>Actinomycetota</taxon>
        <taxon>Actinomycetes</taxon>
        <taxon>Micrococcales</taxon>
        <taxon>Dermatophilaceae</taxon>
        <taxon>Dermatophilus</taxon>
    </lineage>
</organism>
<dbReference type="Proteomes" id="UP000254118">
    <property type="component" value="Unassembled WGS sequence"/>
</dbReference>
<protein>
    <submittedName>
        <fullName evidence="1">Uncharacterized protein</fullName>
    </submittedName>
</protein>
<dbReference type="AlphaFoldDB" id="A0AA46BNI2"/>
<gene>
    <name evidence="1" type="ORF">NCTC7915_01339</name>
</gene>
<reference evidence="1 2" key="1">
    <citation type="submission" date="2018-06" db="EMBL/GenBank/DDBJ databases">
        <authorList>
            <consortium name="Pathogen Informatics"/>
            <person name="Doyle S."/>
        </authorList>
    </citation>
    <scope>NUCLEOTIDE SEQUENCE [LARGE SCALE GENOMIC DNA]</scope>
    <source>
        <strain evidence="1 2">NCTC7915</strain>
    </source>
</reference>
<sequence length="65" mass="7207">MSVVGVRGVATSGGVVAAGACLRGDRYRVLLPVSVNEPCPRRRYSGCCALEHTRFRRPPRRSFRF</sequence>
<accession>A0AA46BNI2</accession>
<proteinExistence type="predicted"/>
<dbReference type="PROSITE" id="PS51257">
    <property type="entry name" value="PROKAR_LIPOPROTEIN"/>
    <property type="match status" value="1"/>
</dbReference>